<evidence type="ECO:0000256" key="4">
    <source>
        <dbReference type="ARBA" id="ARBA00022989"/>
    </source>
</evidence>
<evidence type="ECO:0000256" key="3">
    <source>
        <dbReference type="ARBA" id="ARBA00022692"/>
    </source>
</evidence>
<gene>
    <name evidence="8" type="ORF">H9875_07795</name>
</gene>
<evidence type="ECO:0000256" key="2">
    <source>
        <dbReference type="ARBA" id="ARBA00009399"/>
    </source>
</evidence>
<dbReference type="Pfam" id="PF04138">
    <property type="entry name" value="GtrA_DPMS_TM"/>
    <property type="match status" value="1"/>
</dbReference>
<dbReference type="InterPro" id="IPR051401">
    <property type="entry name" value="GtrA_CellWall_Glycosyl"/>
</dbReference>
<name>A0A9D1QT94_9LACO</name>
<evidence type="ECO:0000256" key="5">
    <source>
        <dbReference type="ARBA" id="ARBA00023136"/>
    </source>
</evidence>
<reference evidence="8" key="2">
    <citation type="submission" date="2021-04" db="EMBL/GenBank/DDBJ databases">
        <authorList>
            <person name="Gilroy R."/>
        </authorList>
    </citation>
    <scope>NUCLEOTIDE SEQUENCE</scope>
    <source>
        <strain evidence="8">CHK173-259</strain>
    </source>
</reference>
<dbReference type="PANTHER" id="PTHR38459:SF5">
    <property type="entry name" value="CELL WALL TEICHOIC ACID GLYCOSYLATION PROTEIN GTCA"/>
    <property type="match status" value="1"/>
</dbReference>
<organism evidence="8 9">
    <name type="scientific">Candidatus Levilactobacillus faecigallinarum</name>
    <dbReference type="NCBI Taxonomy" id="2838638"/>
    <lineage>
        <taxon>Bacteria</taxon>
        <taxon>Bacillati</taxon>
        <taxon>Bacillota</taxon>
        <taxon>Bacilli</taxon>
        <taxon>Lactobacillales</taxon>
        <taxon>Lactobacillaceae</taxon>
        <taxon>Levilactobacillus</taxon>
    </lineage>
</organism>
<comment type="similarity">
    <text evidence="2">Belongs to the GtrA family.</text>
</comment>
<evidence type="ECO:0000313" key="9">
    <source>
        <dbReference type="Proteomes" id="UP000886822"/>
    </source>
</evidence>
<feature type="transmembrane region" description="Helical" evidence="6">
    <location>
        <begin position="26"/>
        <end position="47"/>
    </location>
</feature>
<dbReference type="PANTHER" id="PTHR38459">
    <property type="entry name" value="PROPHAGE BACTOPRENOL-LINKED GLUCOSE TRANSLOCASE HOMOLOG"/>
    <property type="match status" value="1"/>
</dbReference>
<evidence type="ECO:0000256" key="6">
    <source>
        <dbReference type="SAM" id="Phobius"/>
    </source>
</evidence>
<proteinExistence type="inferred from homology"/>
<dbReference type="EMBL" id="DXGJ01000062">
    <property type="protein sequence ID" value="HIW72511.1"/>
    <property type="molecule type" value="Genomic_DNA"/>
</dbReference>
<evidence type="ECO:0000313" key="8">
    <source>
        <dbReference type="EMBL" id="HIW72511.1"/>
    </source>
</evidence>
<dbReference type="GO" id="GO:0000271">
    <property type="term" value="P:polysaccharide biosynthetic process"/>
    <property type="evidence" value="ECO:0007669"/>
    <property type="project" value="InterPro"/>
</dbReference>
<keyword evidence="5 6" id="KW-0472">Membrane</keyword>
<feature type="transmembrane region" description="Helical" evidence="6">
    <location>
        <begin position="53"/>
        <end position="72"/>
    </location>
</feature>
<dbReference type="Proteomes" id="UP000886822">
    <property type="component" value="Unassembled WGS sequence"/>
</dbReference>
<comment type="caution">
    <text evidence="8">The sequence shown here is derived from an EMBL/GenBank/DDBJ whole genome shotgun (WGS) entry which is preliminary data.</text>
</comment>
<feature type="transmembrane region" description="Helical" evidence="6">
    <location>
        <begin position="93"/>
        <end position="115"/>
    </location>
</feature>
<keyword evidence="3 6" id="KW-0812">Transmembrane</keyword>
<evidence type="ECO:0000256" key="1">
    <source>
        <dbReference type="ARBA" id="ARBA00004141"/>
    </source>
</evidence>
<sequence>MSFIYFRGICALTNRIKELYYRYKDVLAYLIFGGLTTLVNLVVFYLTATLGGWNYQVANVLAWFLSVLFAYLTNRVWVFHSHFTTFRALTHEAVNFFTVRAATLVMDMAIMWIGVSLLQQNEMLTKLVDQVVVVLANYFFSKWFVFRKAKNAAKNE</sequence>
<reference evidence="8" key="1">
    <citation type="journal article" date="2021" name="PeerJ">
        <title>Extensive microbial diversity within the chicken gut microbiome revealed by metagenomics and culture.</title>
        <authorList>
            <person name="Gilroy R."/>
            <person name="Ravi A."/>
            <person name="Getino M."/>
            <person name="Pursley I."/>
            <person name="Horton D.L."/>
            <person name="Alikhan N.F."/>
            <person name="Baker D."/>
            <person name="Gharbi K."/>
            <person name="Hall N."/>
            <person name="Watson M."/>
            <person name="Adriaenssens E.M."/>
            <person name="Foster-Nyarko E."/>
            <person name="Jarju S."/>
            <person name="Secka A."/>
            <person name="Antonio M."/>
            <person name="Oren A."/>
            <person name="Chaudhuri R.R."/>
            <person name="La Ragione R."/>
            <person name="Hildebrand F."/>
            <person name="Pallen M.J."/>
        </authorList>
    </citation>
    <scope>NUCLEOTIDE SEQUENCE</scope>
    <source>
        <strain evidence="8">CHK173-259</strain>
    </source>
</reference>
<dbReference type="InterPro" id="IPR007267">
    <property type="entry name" value="GtrA_DPMS_TM"/>
</dbReference>
<evidence type="ECO:0000259" key="7">
    <source>
        <dbReference type="Pfam" id="PF04138"/>
    </source>
</evidence>
<feature type="domain" description="GtrA/DPMS transmembrane" evidence="7">
    <location>
        <begin position="29"/>
        <end position="146"/>
    </location>
</feature>
<feature type="transmembrane region" description="Helical" evidence="6">
    <location>
        <begin position="127"/>
        <end position="146"/>
    </location>
</feature>
<dbReference type="AlphaFoldDB" id="A0A9D1QT94"/>
<keyword evidence="4 6" id="KW-1133">Transmembrane helix</keyword>
<accession>A0A9D1QT94</accession>
<dbReference type="GO" id="GO:0005886">
    <property type="term" value="C:plasma membrane"/>
    <property type="evidence" value="ECO:0007669"/>
    <property type="project" value="TreeGrafter"/>
</dbReference>
<protein>
    <submittedName>
        <fullName evidence="8">GtrA family protein</fullName>
    </submittedName>
</protein>
<comment type="subcellular location">
    <subcellularLocation>
        <location evidence="1">Membrane</location>
        <topology evidence="1">Multi-pass membrane protein</topology>
    </subcellularLocation>
</comment>